<dbReference type="PANTHER" id="PTHR14389:SF3">
    <property type="entry name" value="PROTEIN FAM111A-LIKE"/>
    <property type="match status" value="1"/>
</dbReference>
<reference evidence="8 9" key="1">
    <citation type="submission" date="2021-01" db="EMBL/GenBank/DDBJ databases">
        <title>WGS of actinomycetes isolated from Thailand.</title>
        <authorList>
            <person name="Thawai C."/>
        </authorList>
    </citation>
    <scope>NUCLEOTIDE SEQUENCE [LARGE SCALE GENOMIC DNA]</scope>
    <source>
        <strain evidence="8 9">CA1R205</strain>
    </source>
</reference>
<evidence type="ECO:0000256" key="3">
    <source>
        <dbReference type="ARBA" id="ARBA00022729"/>
    </source>
</evidence>
<feature type="domain" description="Effector-associated" evidence="7">
    <location>
        <begin position="22"/>
        <end position="99"/>
    </location>
</feature>
<dbReference type="PRINTS" id="PR00839">
    <property type="entry name" value="V8PROTEASE"/>
</dbReference>
<comment type="similarity">
    <text evidence="1 6">Belongs to the peptidase S1B family.</text>
</comment>
<proteinExistence type="inferred from homology"/>
<protein>
    <recommendedName>
        <fullName evidence="6">Serine protease</fullName>
        <ecNumber evidence="6">3.4.21.-</ecNumber>
    </recommendedName>
</protein>
<dbReference type="InterPro" id="IPR045430">
    <property type="entry name" value="EAD1"/>
</dbReference>
<keyword evidence="3" id="KW-0732">Signal</keyword>
<evidence type="ECO:0000256" key="2">
    <source>
        <dbReference type="ARBA" id="ARBA00022670"/>
    </source>
</evidence>
<dbReference type="EC" id="3.4.21.-" evidence="6"/>
<evidence type="ECO:0000256" key="6">
    <source>
        <dbReference type="RuleBase" id="RU004296"/>
    </source>
</evidence>
<gene>
    <name evidence="8" type="ORF">JK363_29295</name>
</gene>
<keyword evidence="9" id="KW-1185">Reference proteome</keyword>
<dbReference type="SUPFAM" id="SSF50494">
    <property type="entry name" value="Trypsin-like serine proteases"/>
    <property type="match status" value="1"/>
</dbReference>
<dbReference type="InterPro" id="IPR008256">
    <property type="entry name" value="Peptidase_S1B"/>
</dbReference>
<dbReference type="InterPro" id="IPR009003">
    <property type="entry name" value="Peptidase_S1_PA"/>
</dbReference>
<evidence type="ECO:0000313" key="9">
    <source>
        <dbReference type="Proteomes" id="UP000634229"/>
    </source>
</evidence>
<keyword evidence="2 6" id="KW-0645">Protease</keyword>
<accession>A0ABS1NKT8</accession>
<evidence type="ECO:0000256" key="4">
    <source>
        <dbReference type="ARBA" id="ARBA00022801"/>
    </source>
</evidence>
<evidence type="ECO:0000259" key="7">
    <source>
        <dbReference type="Pfam" id="PF19955"/>
    </source>
</evidence>
<dbReference type="RefSeq" id="WP_201879433.1">
    <property type="nucleotide sequence ID" value="NZ_JAERRF010000021.1"/>
</dbReference>
<dbReference type="Gene3D" id="2.40.10.10">
    <property type="entry name" value="Trypsin-like serine proteases"/>
    <property type="match status" value="2"/>
</dbReference>
<dbReference type="Pfam" id="PF19955">
    <property type="entry name" value="EAD1"/>
    <property type="match status" value="1"/>
</dbReference>
<organism evidence="8 9">
    <name type="scientific">Streptomyces coffeae</name>
    <dbReference type="NCBI Taxonomy" id="621382"/>
    <lineage>
        <taxon>Bacteria</taxon>
        <taxon>Bacillati</taxon>
        <taxon>Actinomycetota</taxon>
        <taxon>Actinomycetes</taxon>
        <taxon>Kitasatosporales</taxon>
        <taxon>Streptomycetaceae</taxon>
        <taxon>Streptomyces</taxon>
    </lineage>
</organism>
<sequence length="340" mass="35971">MTRRKLSVIGSWWEVMLSQGGPARATLTALLAKLYPEARSVRRVLDAADIPAGMVDFGGGALDMWHAVLREADNRSKLEGLLTVAVSEFPENAELRAALAGRLGRSAVPGPSDPGAPVTATHAEKLMGSQSTLLPLSFLEHGVRAARCVGLLRGPVEALGTGFLVAGDFVVTNHHVLPDAETAAAARIVLGYQERPDGEIDGGRSFPLDPGLGFATSEDHDLTVVRSRDPLNAEWGALELAPSGAGTPHRLNIVQHPAGGPKKVALYHNVVSHSDENRLLYFTDTLPGSSGSPAFDDQWRVAAVHRAGGHLRSPDGTGHVYTNEGVPVRRLVELLATAAS</sequence>
<name>A0ABS1NKT8_9ACTN</name>
<keyword evidence="5 6" id="KW-0720">Serine protease</keyword>
<dbReference type="InterPro" id="IPR043504">
    <property type="entry name" value="Peptidase_S1_PA_chymotrypsin"/>
</dbReference>
<keyword evidence="4 6" id="KW-0378">Hydrolase</keyword>
<comment type="caution">
    <text evidence="8">The sequence shown here is derived from an EMBL/GenBank/DDBJ whole genome shotgun (WGS) entry which is preliminary data.</text>
</comment>
<dbReference type="Proteomes" id="UP000634229">
    <property type="component" value="Unassembled WGS sequence"/>
</dbReference>
<evidence type="ECO:0000256" key="1">
    <source>
        <dbReference type="ARBA" id="ARBA00008764"/>
    </source>
</evidence>
<dbReference type="PANTHER" id="PTHR14389">
    <property type="entry name" value="SI:CH1073-475A24.1"/>
    <property type="match status" value="1"/>
</dbReference>
<dbReference type="EMBL" id="JAERRF010000021">
    <property type="protein sequence ID" value="MBL1100685.1"/>
    <property type="molecule type" value="Genomic_DNA"/>
</dbReference>
<evidence type="ECO:0000313" key="8">
    <source>
        <dbReference type="EMBL" id="MBL1100685.1"/>
    </source>
</evidence>
<dbReference type="Pfam" id="PF13365">
    <property type="entry name" value="Trypsin_2"/>
    <property type="match status" value="1"/>
</dbReference>
<evidence type="ECO:0000256" key="5">
    <source>
        <dbReference type="ARBA" id="ARBA00022825"/>
    </source>
</evidence>